<dbReference type="InterPro" id="IPR052184">
    <property type="entry name" value="SDR_enzymes"/>
</dbReference>
<gene>
    <name evidence="1" type="ORF">GCM10022414_27490</name>
</gene>
<dbReference type="Pfam" id="PF00106">
    <property type="entry name" value="adh_short"/>
    <property type="match status" value="1"/>
</dbReference>
<reference evidence="2" key="1">
    <citation type="journal article" date="2019" name="Int. J. Syst. Evol. Microbiol.">
        <title>The Global Catalogue of Microorganisms (GCM) 10K type strain sequencing project: providing services to taxonomists for standard genome sequencing and annotation.</title>
        <authorList>
            <consortium name="The Broad Institute Genomics Platform"/>
            <consortium name="The Broad Institute Genome Sequencing Center for Infectious Disease"/>
            <person name="Wu L."/>
            <person name="Ma J."/>
        </authorList>
    </citation>
    <scope>NUCLEOTIDE SEQUENCE [LARGE SCALE GENOMIC DNA]</scope>
    <source>
        <strain evidence="2">JCM 17304</strain>
    </source>
</reference>
<comment type="caution">
    <text evidence="1">The sequence shown here is derived from an EMBL/GenBank/DDBJ whole genome shotgun (WGS) entry which is preliminary data.</text>
</comment>
<dbReference type="EMBL" id="BAABDM010000005">
    <property type="protein sequence ID" value="GAA4100475.1"/>
    <property type="molecule type" value="Genomic_DNA"/>
</dbReference>
<dbReference type="PANTHER" id="PTHR45458">
    <property type="entry name" value="SHORT-CHAIN DEHYDROGENASE/REDUCTASE SDR"/>
    <property type="match status" value="1"/>
</dbReference>
<dbReference type="Gene3D" id="3.40.50.720">
    <property type="entry name" value="NAD(P)-binding Rossmann-like Domain"/>
    <property type="match status" value="1"/>
</dbReference>
<dbReference type="SUPFAM" id="SSF51735">
    <property type="entry name" value="NAD(P)-binding Rossmann-fold domains"/>
    <property type="match status" value="1"/>
</dbReference>
<evidence type="ECO:0000313" key="2">
    <source>
        <dbReference type="Proteomes" id="UP001500392"/>
    </source>
</evidence>
<dbReference type="PRINTS" id="PR00081">
    <property type="entry name" value="GDHRDH"/>
</dbReference>
<dbReference type="PANTHER" id="PTHR45458:SF1">
    <property type="entry name" value="SHORT CHAIN DEHYDROGENASE"/>
    <property type="match status" value="1"/>
</dbReference>
<organism evidence="1 2">
    <name type="scientific">Zhongshania borealis</name>
    <dbReference type="NCBI Taxonomy" id="889488"/>
    <lineage>
        <taxon>Bacteria</taxon>
        <taxon>Pseudomonadati</taxon>
        <taxon>Pseudomonadota</taxon>
        <taxon>Gammaproteobacteria</taxon>
        <taxon>Cellvibrionales</taxon>
        <taxon>Spongiibacteraceae</taxon>
        <taxon>Zhongshania</taxon>
    </lineage>
</organism>
<keyword evidence="2" id="KW-1185">Reference proteome</keyword>
<proteinExistence type="predicted"/>
<dbReference type="Proteomes" id="UP001500392">
    <property type="component" value="Unassembled WGS sequence"/>
</dbReference>
<dbReference type="InterPro" id="IPR036291">
    <property type="entry name" value="NAD(P)-bd_dom_sf"/>
</dbReference>
<protein>
    <submittedName>
        <fullName evidence="1">SDR family oxidoreductase</fullName>
    </submittedName>
</protein>
<name>A0ABP7WZ15_9GAMM</name>
<accession>A0ABP7WZ15</accession>
<dbReference type="CDD" id="cd05325">
    <property type="entry name" value="carb_red_sniffer_like_SDR_c"/>
    <property type="match status" value="1"/>
</dbReference>
<sequence>MPKQNIVIIGASGGLGSAFVELFAADSDNIVHAFSRSEIKSKLVNVYYGHLDYADEESIKKAAEQSAKEGSLDCVIVATGLLHDSDLMPEKSLRDLNSDNFQRSFFVNTIGPALVAKYFLPQLHSKQRAVFAALSARVGSIGDNRLGGWYAYRASKAALNMLIKTASIEVAWRKKQAIVVGLHPGTVDTHLSQPFQQRVASNKLFNTDYSARQLLAVIKGLNIEDSGKIFAWDGKEVPC</sequence>
<dbReference type="InterPro" id="IPR002347">
    <property type="entry name" value="SDR_fam"/>
</dbReference>
<evidence type="ECO:0000313" key="1">
    <source>
        <dbReference type="EMBL" id="GAA4100475.1"/>
    </source>
</evidence>
<dbReference type="RefSeq" id="WP_344937007.1">
    <property type="nucleotide sequence ID" value="NZ_BAABDM010000005.1"/>
</dbReference>